<keyword evidence="1" id="KW-0472">Membrane</keyword>
<evidence type="ECO:0000313" key="3">
    <source>
        <dbReference type="Proteomes" id="UP000653578"/>
    </source>
</evidence>
<reference evidence="2 3" key="1">
    <citation type="submission" date="2019-10" db="EMBL/GenBank/DDBJ databases">
        <title>Description of Paenibacillus humi sp. nov.</title>
        <authorList>
            <person name="Carlier A."/>
            <person name="Qi S."/>
        </authorList>
    </citation>
    <scope>NUCLEOTIDE SEQUENCE [LARGE SCALE GENOMIC DNA]</scope>
    <source>
        <strain evidence="2 3">LMG 31461</strain>
    </source>
</reference>
<organism evidence="2 3">
    <name type="scientific">Paenibacillus plantarum</name>
    <dbReference type="NCBI Taxonomy" id="2654975"/>
    <lineage>
        <taxon>Bacteria</taxon>
        <taxon>Bacillati</taxon>
        <taxon>Bacillota</taxon>
        <taxon>Bacilli</taxon>
        <taxon>Bacillales</taxon>
        <taxon>Paenibacillaceae</taxon>
        <taxon>Paenibacillus</taxon>
    </lineage>
</organism>
<evidence type="ECO:0000313" key="2">
    <source>
        <dbReference type="EMBL" id="NOU65134.1"/>
    </source>
</evidence>
<feature type="transmembrane region" description="Helical" evidence="1">
    <location>
        <begin position="47"/>
        <end position="68"/>
    </location>
</feature>
<feature type="transmembrane region" description="Helical" evidence="1">
    <location>
        <begin position="7"/>
        <end position="27"/>
    </location>
</feature>
<sequence length="103" mass="11860">MNRNKMLWTLIMSQLVYVIFVLVWMFIAGMSVMMFDDPDAISHATTWLIFIAILLYPVGLLAAIIGGWVTFSRRRYKASLIWNCIPLLWVVPLGGFLVYSIIM</sequence>
<keyword evidence="1" id="KW-0812">Transmembrane</keyword>
<keyword evidence="1" id="KW-1133">Transmembrane helix</keyword>
<dbReference type="EMBL" id="WHNY01000040">
    <property type="protein sequence ID" value="NOU65134.1"/>
    <property type="molecule type" value="Genomic_DNA"/>
</dbReference>
<keyword evidence="3" id="KW-1185">Reference proteome</keyword>
<proteinExistence type="predicted"/>
<feature type="transmembrane region" description="Helical" evidence="1">
    <location>
        <begin position="80"/>
        <end position="102"/>
    </location>
</feature>
<dbReference type="Proteomes" id="UP000653578">
    <property type="component" value="Unassembled WGS sequence"/>
</dbReference>
<dbReference type="RefSeq" id="WP_171630928.1">
    <property type="nucleotide sequence ID" value="NZ_WHNY01000040.1"/>
</dbReference>
<name>A0ABX1XAX2_9BACL</name>
<accession>A0ABX1XAX2</accession>
<protein>
    <submittedName>
        <fullName evidence="2">Uncharacterized protein</fullName>
    </submittedName>
</protein>
<evidence type="ECO:0000256" key="1">
    <source>
        <dbReference type="SAM" id="Phobius"/>
    </source>
</evidence>
<gene>
    <name evidence="2" type="ORF">GC096_13935</name>
</gene>
<comment type="caution">
    <text evidence="2">The sequence shown here is derived from an EMBL/GenBank/DDBJ whole genome shotgun (WGS) entry which is preliminary data.</text>
</comment>